<dbReference type="GO" id="GO:0000156">
    <property type="term" value="F:phosphorelay response regulator activity"/>
    <property type="evidence" value="ECO:0007669"/>
    <property type="project" value="TreeGrafter"/>
</dbReference>
<dbReference type="GO" id="GO:0007234">
    <property type="term" value="P:osmosensory signaling via phosphorelay pathway"/>
    <property type="evidence" value="ECO:0007669"/>
    <property type="project" value="TreeGrafter"/>
</dbReference>
<dbReference type="Pfam" id="PF02518">
    <property type="entry name" value="HATPase_c"/>
    <property type="match status" value="1"/>
</dbReference>
<comment type="caution">
    <text evidence="10">The sequence shown here is derived from an EMBL/GenBank/DDBJ whole genome shotgun (WGS) entry which is preliminary data.</text>
</comment>
<dbReference type="EMBL" id="VHSH01000021">
    <property type="protein sequence ID" value="TQV69723.1"/>
    <property type="molecule type" value="Genomic_DNA"/>
</dbReference>
<dbReference type="GO" id="GO:0000155">
    <property type="term" value="F:phosphorelay sensor kinase activity"/>
    <property type="evidence" value="ECO:0007669"/>
    <property type="project" value="InterPro"/>
</dbReference>
<dbReference type="InterPro" id="IPR050351">
    <property type="entry name" value="BphY/WalK/GraS-like"/>
</dbReference>
<keyword evidence="7" id="KW-0067">ATP-binding</keyword>
<dbReference type="OrthoDB" id="9760752at2"/>
<evidence type="ECO:0000256" key="4">
    <source>
        <dbReference type="ARBA" id="ARBA00022679"/>
    </source>
</evidence>
<dbReference type="SMART" id="SM00387">
    <property type="entry name" value="HATPase_c"/>
    <property type="match status" value="1"/>
</dbReference>
<dbReference type="Gene3D" id="3.30.565.10">
    <property type="entry name" value="Histidine kinase-like ATPase, C-terminal domain"/>
    <property type="match status" value="1"/>
</dbReference>
<dbReference type="InterPro" id="IPR036890">
    <property type="entry name" value="HATPase_C_sf"/>
</dbReference>
<dbReference type="PANTHER" id="PTHR42878:SF7">
    <property type="entry name" value="SENSOR HISTIDINE KINASE GLRK"/>
    <property type="match status" value="1"/>
</dbReference>
<sequence length="380" mass="41992">MSPCGTETDLLPCGIAKIGKDRNLLNCNRYALDLLACGSVDDIAGRKISELVSVGTQIFLDSYVYPMLLNEGRAEEVQLILKSLAGETKPIVANIRMNADQTTDWAFMTCVNRDQLYTELLGARDTLQAQTRELGRLNARSQERQSNLQAFCQSLSHDFSGPIRRIRQLIELALMDLRKGGIEAPEEFEMLGYALKNSEVLTDLTTGLVGYLVADLAVSHDETVDLEEIISTVLSMREQQDPTKPKVQRTSLPTITGSKAQLLVLFKNLLENAIKYNENDPEITISHSENVAKSRIVIAIKDNGIGMSAESLEKVFDPFTRLNLEGDYKGSGLGLSIVKKMVMNHDGDIWAESTPGTGSTFYVSLPLNPRGHPTRPDSDR</sequence>
<evidence type="ECO:0000256" key="7">
    <source>
        <dbReference type="ARBA" id="ARBA00022840"/>
    </source>
</evidence>
<dbReference type="FunFam" id="3.30.565.10:FF:000006">
    <property type="entry name" value="Sensor histidine kinase WalK"/>
    <property type="match status" value="1"/>
</dbReference>
<dbReference type="SUPFAM" id="SSF55874">
    <property type="entry name" value="ATPase domain of HSP90 chaperone/DNA topoisomerase II/histidine kinase"/>
    <property type="match status" value="1"/>
</dbReference>
<dbReference type="InterPro" id="IPR036097">
    <property type="entry name" value="HisK_dim/P_sf"/>
</dbReference>
<dbReference type="InterPro" id="IPR004358">
    <property type="entry name" value="Sig_transdc_His_kin-like_C"/>
</dbReference>
<feature type="domain" description="Histidine kinase" evidence="9">
    <location>
        <begin position="154"/>
        <end position="369"/>
    </location>
</feature>
<keyword evidence="5" id="KW-0547">Nucleotide-binding</keyword>
<dbReference type="RefSeq" id="WP_142899914.1">
    <property type="nucleotide sequence ID" value="NZ_ML660072.1"/>
</dbReference>
<evidence type="ECO:0000256" key="3">
    <source>
        <dbReference type="ARBA" id="ARBA00022553"/>
    </source>
</evidence>
<evidence type="ECO:0000256" key="8">
    <source>
        <dbReference type="ARBA" id="ARBA00023012"/>
    </source>
</evidence>
<evidence type="ECO:0000313" key="10">
    <source>
        <dbReference type="EMBL" id="TQV69723.1"/>
    </source>
</evidence>
<dbReference type="Proteomes" id="UP000315252">
    <property type="component" value="Unassembled WGS sequence"/>
</dbReference>
<evidence type="ECO:0000256" key="2">
    <source>
        <dbReference type="ARBA" id="ARBA00012438"/>
    </source>
</evidence>
<keyword evidence="8" id="KW-0902">Two-component regulatory system</keyword>
<accession>A0A545SXN5</accession>
<comment type="catalytic activity">
    <reaction evidence="1">
        <text>ATP + protein L-histidine = ADP + protein N-phospho-L-histidine.</text>
        <dbReference type="EC" id="2.7.13.3"/>
    </reaction>
</comment>
<dbReference type="PRINTS" id="PR00344">
    <property type="entry name" value="BCTRLSENSOR"/>
</dbReference>
<keyword evidence="6" id="KW-0418">Kinase</keyword>
<dbReference type="CDD" id="cd00075">
    <property type="entry name" value="HATPase"/>
    <property type="match status" value="1"/>
</dbReference>
<name>A0A545SXN5_9PROT</name>
<organism evidence="10 11">
    <name type="scientific">Denitrobaculum tricleocarpae</name>
    <dbReference type="NCBI Taxonomy" id="2591009"/>
    <lineage>
        <taxon>Bacteria</taxon>
        <taxon>Pseudomonadati</taxon>
        <taxon>Pseudomonadota</taxon>
        <taxon>Alphaproteobacteria</taxon>
        <taxon>Rhodospirillales</taxon>
        <taxon>Rhodospirillaceae</taxon>
        <taxon>Denitrobaculum</taxon>
    </lineage>
</organism>
<keyword evidence="11" id="KW-1185">Reference proteome</keyword>
<dbReference type="PROSITE" id="PS50109">
    <property type="entry name" value="HIS_KIN"/>
    <property type="match status" value="1"/>
</dbReference>
<dbReference type="AlphaFoldDB" id="A0A545SXN5"/>
<evidence type="ECO:0000259" key="9">
    <source>
        <dbReference type="PROSITE" id="PS50109"/>
    </source>
</evidence>
<dbReference type="InterPro" id="IPR005467">
    <property type="entry name" value="His_kinase_dom"/>
</dbReference>
<evidence type="ECO:0000256" key="6">
    <source>
        <dbReference type="ARBA" id="ARBA00022777"/>
    </source>
</evidence>
<dbReference type="EC" id="2.7.13.3" evidence="2"/>
<evidence type="ECO:0000256" key="5">
    <source>
        <dbReference type="ARBA" id="ARBA00022741"/>
    </source>
</evidence>
<dbReference type="PANTHER" id="PTHR42878">
    <property type="entry name" value="TWO-COMPONENT HISTIDINE KINASE"/>
    <property type="match status" value="1"/>
</dbReference>
<reference evidence="10 11" key="1">
    <citation type="submission" date="2019-06" db="EMBL/GenBank/DDBJ databases">
        <title>Whole genome sequence for Rhodospirillaceae sp. R148.</title>
        <authorList>
            <person name="Wang G."/>
        </authorList>
    </citation>
    <scope>NUCLEOTIDE SEQUENCE [LARGE SCALE GENOMIC DNA]</scope>
    <source>
        <strain evidence="10 11">R148</strain>
    </source>
</reference>
<dbReference type="InterPro" id="IPR003594">
    <property type="entry name" value="HATPase_dom"/>
</dbReference>
<dbReference type="GO" id="GO:0030295">
    <property type="term" value="F:protein kinase activator activity"/>
    <property type="evidence" value="ECO:0007669"/>
    <property type="project" value="TreeGrafter"/>
</dbReference>
<evidence type="ECO:0000313" key="11">
    <source>
        <dbReference type="Proteomes" id="UP000315252"/>
    </source>
</evidence>
<gene>
    <name evidence="10" type="ORF">FKG95_28715</name>
</gene>
<protein>
    <recommendedName>
        <fullName evidence="2">histidine kinase</fullName>
        <ecNumber evidence="2">2.7.13.3</ecNumber>
    </recommendedName>
</protein>
<keyword evidence="3" id="KW-0597">Phosphoprotein</keyword>
<keyword evidence="4" id="KW-0808">Transferase</keyword>
<dbReference type="SUPFAM" id="SSF47384">
    <property type="entry name" value="Homodimeric domain of signal transducing histidine kinase"/>
    <property type="match status" value="1"/>
</dbReference>
<dbReference type="GO" id="GO:0005524">
    <property type="term" value="F:ATP binding"/>
    <property type="evidence" value="ECO:0007669"/>
    <property type="project" value="UniProtKB-KW"/>
</dbReference>
<evidence type="ECO:0000256" key="1">
    <source>
        <dbReference type="ARBA" id="ARBA00000085"/>
    </source>
</evidence>
<proteinExistence type="predicted"/>